<evidence type="ECO:0000313" key="5">
    <source>
        <dbReference type="Proteomes" id="UP000773614"/>
    </source>
</evidence>
<dbReference type="Pfam" id="PF03022">
    <property type="entry name" value="MRJP"/>
    <property type="match status" value="1"/>
</dbReference>
<organism evidence="4 5">
    <name type="scientific">Propylenella binzhouense</name>
    <dbReference type="NCBI Taxonomy" id="2555902"/>
    <lineage>
        <taxon>Bacteria</taxon>
        <taxon>Pseudomonadati</taxon>
        <taxon>Pseudomonadota</taxon>
        <taxon>Alphaproteobacteria</taxon>
        <taxon>Hyphomicrobiales</taxon>
        <taxon>Propylenellaceae</taxon>
        <taxon>Propylenella</taxon>
    </lineage>
</organism>
<evidence type="ECO:0000313" key="4">
    <source>
        <dbReference type="EMBL" id="MYZ46620.1"/>
    </source>
</evidence>
<comment type="subcellular location">
    <subcellularLocation>
        <location evidence="1">Secreted</location>
    </subcellularLocation>
</comment>
<dbReference type="EMBL" id="SPKJ01000004">
    <property type="protein sequence ID" value="MYZ46620.1"/>
    <property type="molecule type" value="Genomic_DNA"/>
</dbReference>
<dbReference type="GO" id="GO:0005576">
    <property type="term" value="C:extracellular region"/>
    <property type="evidence" value="ECO:0007669"/>
    <property type="project" value="UniProtKB-SubCell"/>
</dbReference>
<dbReference type="PANTHER" id="PTHR10009:SF18">
    <property type="entry name" value="PROTEIN YELLOW-LIKE PROTEIN"/>
    <property type="match status" value="1"/>
</dbReference>
<dbReference type="PANTHER" id="PTHR10009">
    <property type="entry name" value="PROTEIN YELLOW-RELATED"/>
    <property type="match status" value="1"/>
</dbReference>
<feature type="chain" id="PRO_5037422652" description="Major royal jelly protein" evidence="3">
    <location>
        <begin position="29"/>
        <end position="396"/>
    </location>
</feature>
<dbReference type="AlphaFoldDB" id="A0A964T1J9"/>
<protein>
    <recommendedName>
        <fullName evidence="6">Major royal jelly protein</fullName>
    </recommendedName>
</protein>
<dbReference type="InterPro" id="IPR011042">
    <property type="entry name" value="6-blade_b-propeller_TolB-like"/>
</dbReference>
<keyword evidence="2" id="KW-0964">Secreted</keyword>
<dbReference type="RefSeq" id="WP_161138968.1">
    <property type="nucleotide sequence ID" value="NZ_SPKJ01000004.1"/>
</dbReference>
<dbReference type="Gene3D" id="2.120.10.30">
    <property type="entry name" value="TolB, C-terminal domain"/>
    <property type="match status" value="1"/>
</dbReference>
<comment type="caution">
    <text evidence="4">The sequence shown here is derived from an EMBL/GenBank/DDBJ whole genome shotgun (WGS) entry which is preliminary data.</text>
</comment>
<gene>
    <name evidence="4" type="ORF">E4O86_02650</name>
</gene>
<feature type="signal peptide" evidence="3">
    <location>
        <begin position="1"/>
        <end position="28"/>
    </location>
</feature>
<dbReference type="Proteomes" id="UP000773614">
    <property type="component" value="Unassembled WGS sequence"/>
</dbReference>
<dbReference type="InterPro" id="IPR017996">
    <property type="entry name" value="MRJP/yellow-related"/>
</dbReference>
<dbReference type="OrthoDB" id="9797664at2"/>
<keyword evidence="3" id="KW-0732">Signal</keyword>
<evidence type="ECO:0000256" key="2">
    <source>
        <dbReference type="ARBA" id="ARBA00022525"/>
    </source>
</evidence>
<evidence type="ECO:0008006" key="6">
    <source>
        <dbReference type="Google" id="ProtNLM"/>
    </source>
</evidence>
<sequence>MLHLPRTSISLRTAIIAGQLAFAGAASAQNSPEPAAGGGTLAELEDVATFDHQVTGVTLSENGRIFVNFPRWTEDSPVSVAEVVDGEIRPYPDKEWNAWRNARKNEMTPEDHWVCLQSVVADGRGSLWVLDPAAPAATFLIPGGPKLVKIDLASNAVVQTIAFDLQAAPQGTYLNDVRFSPDGRHAYITDSGARGALIVVDLESGEARRLLDGHPSTQPEKDVVVTHRGVPVRRPDGRGVEFAADSIELSEDGATLYWKALTGRTLFSIATEVLKNPDASAEEVAAAAQSEGKTVVTDGLWKDEAGRIYLSALEEDAIKLWDGESVTTLLQDDRLRWPDTFSEGPDGQIYVTASRIMDMAWFKPDSPPQLETQLWSFRPPAEDLPTGSIGAAPAQK</sequence>
<dbReference type="SUPFAM" id="SSF101898">
    <property type="entry name" value="NHL repeat"/>
    <property type="match status" value="1"/>
</dbReference>
<evidence type="ECO:0000256" key="1">
    <source>
        <dbReference type="ARBA" id="ARBA00004613"/>
    </source>
</evidence>
<keyword evidence="5" id="KW-1185">Reference proteome</keyword>
<accession>A0A964T1J9</accession>
<reference evidence="4" key="1">
    <citation type="submission" date="2019-03" db="EMBL/GenBank/DDBJ databases">
        <title>Afifella sp. nov., isolated from activated sludge.</title>
        <authorList>
            <person name="Li Q."/>
            <person name="Liu Y."/>
        </authorList>
    </citation>
    <scope>NUCLEOTIDE SEQUENCE</scope>
    <source>
        <strain evidence="4">L72</strain>
    </source>
</reference>
<evidence type="ECO:0000256" key="3">
    <source>
        <dbReference type="SAM" id="SignalP"/>
    </source>
</evidence>
<proteinExistence type="predicted"/>
<name>A0A964T1J9_9HYPH</name>